<evidence type="ECO:0000256" key="1">
    <source>
        <dbReference type="ARBA" id="ARBA00007951"/>
    </source>
</evidence>
<keyword evidence="3" id="KW-0732">Signal</keyword>
<evidence type="ECO:0000256" key="5">
    <source>
        <dbReference type="ARBA" id="ARBA00023295"/>
    </source>
</evidence>
<evidence type="ECO:0000256" key="3">
    <source>
        <dbReference type="ARBA" id="ARBA00022729"/>
    </source>
</evidence>
<feature type="domain" description="F5/8 type C" evidence="6">
    <location>
        <begin position="315"/>
        <end position="456"/>
    </location>
</feature>
<dbReference type="Gene3D" id="2.60.120.260">
    <property type="entry name" value="Galactose-binding domain-like"/>
    <property type="match status" value="1"/>
</dbReference>
<comment type="similarity">
    <text evidence="1">Belongs to the glycosyl hydrolase 29 family.</text>
</comment>
<evidence type="ECO:0000256" key="2">
    <source>
        <dbReference type="ARBA" id="ARBA00012662"/>
    </source>
</evidence>
<dbReference type="GO" id="GO:0005764">
    <property type="term" value="C:lysosome"/>
    <property type="evidence" value="ECO:0007669"/>
    <property type="project" value="TreeGrafter"/>
</dbReference>
<keyword evidence="8" id="KW-1185">Reference proteome</keyword>
<dbReference type="GO" id="GO:0006004">
    <property type="term" value="P:fucose metabolic process"/>
    <property type="evidence" value="ECO:0007669"/>
    <property type="project" value="TreeGrafter"/>
</dbReference>
<sequence length="460" mass="52426">MTKASSGTMHSLSSELSMLELQQRFLNLRFGMYIHLNMATYEQREWGDPKASPALFNPKDLDTDQWARAAKSAGMEYGCLTTKHHDGFCLWPTATSSASVKDATYKKDVVRAYVDSFRAQGLKTCLYFSMLDLRRDIRPYCVTREKIDLVKTQLNELLTNYGEITALVIDGWNAAWSRLNYEEMPFLEIYRHVKQLQPTCLMSDYNQGRFPAPALFYTDVKQYEQHAGQTIPAGSNVPSQSATTLQRDWFWKLDYPTQELRAAKQIVEEWLEPFNARYCNLILNVAPNREGRFDQNAVDRLVEIGKLWRDRKPAARLTETRQIISSNLAFGRPSYASSIADTSGPDLANDNDPGTYWQCDAGQTSGWIEIDLRKPTSFNKVAVVEPTYLSDYGAESRIVSYRIEAWNQGQWREICMGNSPTTMVYRVKPAIAERVRLSIRGTGKSPGIAEFGLFAEPERV</sequence>
<dbReference type="SMART" id="SM00812">
    <property type="entry name" value="Alpha_L_fucos"/>
    <property type="match status" value="1"/>
</dbReference>
<keyword evidence="4" id="KW-0378">Hydrolase</keyword>
<evidence type="ECO:0000313" key="8">
    <source>
        <dbReference type="Proteomes" id="UP000253606"/>
    </source>
</evidence>
<dbReference type="GO" id="GO:0004560">
    <property type="term" value="F:alpha-L-fucosidase activity"/>
    <property type="evidence" value="ECO:0007669"/>
    <property type="project" value="InterPro"/>
</dbReference>
<evidence type="ECO:0000259" key="6">
    <source>
        <dbReference type="PROSITE" id="PS50022"/>
    </source>
</evidence>
<name>A0A2Z5G4R6_9BACT</name>
<dbReference type="Pfam" id="PF00754">
    <property type="entry name" value="F5_F8_type_C"/>
    <property type="match status" value="1"/>
</dbReference>
<dbReference type="InterPro" id="IPR057739">
    <property type="entry name" value="Glyco_hydro_29_N"/>
</dbReference>
<accession>A0A2Z5G4R6</accession>
<dbReference type="KEGG" id="abas:ACPOL_4241"/>
<dbReference type="Pfam" id="PF01120">
    <property type="entry name" value="Alpha_L_fucos"/>
    <property type="match status" value="1"/>
</dbReference>
<evidence type="ECO:0000256" key="4">
    <source>
        <dbReference type="ARBA" id="ARBA00022801"/>
    </source>
</evidence>
<dbReference type="Gene3D" id="3.20.20.80">
    <property type="entry name" value="Glycosidases"/>
    <property type="match status" value="1"/>
</dbReference>
<dbReference type="PROSITE" id="PS50022">
    <property type="entry name" value="FA58C_3"/>
    <property type="match status" value="1"/>
</dbReference>
<dbReference type="SUPFAM" id="SSF51445">
    <property type="entry name" value="(Trans)glycosidases"/>
    <property type="match status" value="1"/>
</dbReference>
<dbReference type="PANTHER" id="PTHR10030">
    <property type="entry name" value="ALPHA-L-FUCOSIDASE"/>
    <property type="match status" value="1"/>
</dbReference>
<gene>
    <name evidence="7" type="ORF">ACPOL_4241</name>
</gene>
<dbReference type="AlphaFoldDB" id="A0A2Z5G4R6"/>
<organism evidence="7 8">
    <name type="scientific">Acidisarcina polymorpha</name>
    <dbReference type="NCBI Taxonomy" id="2211140"/>
    <lineage>
        <taxon>Bacteria</taxon>
        <taxon>Pseudomonadati</taxon>
        <taxon>Acidobacteriota</taxon>
        <taxon>Terriglobia</taxon>
        <taxon>Terriglobales</taxon>
        <taxon>Acidobacteriaceae</taxon>
        <taxon>Acidisarcina</taxon>
    </lineage>
</organism>
<dbReference type="EC" id="3.2.1.51" evidence="2"/>
<proteinExistence type="inferred from homology"/>
<dbReference type="GO" id="GO:0016139">
    <property type="term" value="P:glycoside catabolic process"/>
    <property type="evidence" value="ECO:0007669"/>
    <property type="project" value="TreeGrafter"/>
</dbReference>
<dbReference type="PANTHER" id="PTHR10030:SF37">
    <property type="entry name" value="ALPHA-L-FUCOSIDASE-RELATED"/>
    <property type="match status" value="1"/>
</dbReference>
<evidence type="ECO:0000313" key="7">
    <source>
        <dbReference type="EMBL" id="AXC13516.1"/>
    </source>
</evidence>
<dbReference type="InterPro" id="IPR000933">
    <property type="entry name" value="Glyco_hydro_29"/>
</dbReference>
<dbReference type="Proteomes" id="UP000253606">
    <property type="component" value="Chromosome"/>
</dbReference>
<dbReference type="SUPFAM" id="SSF49785">
    <property type="entry name" value="Galactose-binding domain-like"/>
    <property type="match status" value="1"/>
</dbReference>
<keyword evidence="5" id="KW-0326">Glycosidase</keyword>
<dbReference type="InterPro" id="IPR000421">
    <property type="entry name" value="FA58C"/>
</dbReference>
<reference evidence="7 8" key="1">
    <citation type="journal article" date="2018" name="Front. Microbiol.">
        <title>Hydrolytic Capabilities as a Key to Environmental Success: Chitinolytic and Cellulolytic Acidobacteria From Acidic Sub-arctic Soils and Boreal Peatlands.</title>
        <authorList>
            <person name="Belova S.E."/>
            <person name="Ravin N.V."/>
            <person name="Pankratov T.A."/>
            <person name="Rakitin A.L."/>
            <person name="Ivanova A.A."/>
            <person name="Beletsky A.V."/>
            <person name="Mardanov A.V."/>
            <person name="Sinninghe Damste J.S."/>
            <person name="Dedysh S.N."/>
        </authorList>
    </citation>
    <scope>NUCLEOTIDE SEQUENCE [LARGE SCALE GENOMIC DNA]</scope>
    <source>
        <strain evidence="7 8">SBC82</strain>
    </source>
</reference>
<dbReference type="InterPro" id="IPR017853">
    <property type="entry name" value="GH"/>
</dbReference>
<dbReference type="EMBL" id="CP030840">
    <property type="protein sequence ID" value="AXC13516.1"/>
    <property type="molecule type" value="Genomic_DNA"/>
</dbReference>
<protein>
    <recommendedName>
        <fullName evidence="2">alpha-L-fucosidase</fullName>
        <ecNumber evidence="2">3.2.1.51</ecNumber>
    </recommendedName>
</protein>
<dbReference type="InterPro" id="IPR008979">
    <property type="entry name" value="Galactose-bd-like_sf"/>
</dbReference>